<reference evidence="2 3" key="1">
    <citation type="submission" date="2022-03" db="EMBL/GenBank/DDBJ databases">
        <title>Genome data of Colletotrichum spp.</title>
        <authorList>
            <person name="Utami Y.D."/>
            <person name="Hiruma K."/>
        </authorList>
    </citation>
    <scope>NUCLEOTIDE SEQUENCE [LARGE SCALE GENOMIC DNA]</scope>
    <source>
        <strain evidence="2 3">MAFF 239500</strain>
    </source>
</reference>
<accession>A0AA37P7J6</accession>
<proteinExistence type="predicted"/>
<evidence type="ECO:0000256" key="1">
    <source>
        <dbReference type="SAM" id="MobiDB-lite"/>
    </source>
</evidence>
<keyword evidence="3" id="KW-1185">Reference proteome</keyword>
<dbReference type="GeneID" id="73325237"/>
<name>A0AA37P7J6_9PEZI</name>
<comment type="caution">
    <text evidence="2">The sequence shown here is derived from an EMBL/GenBank/DDBJ whole genome shotgun (WGS) entry which is preliminary data.</text>
</comment>
<sequence>MEKYKCPSETSSEASEHPISPVDTPVALSRSKAQPHLLRTVLATGTPCINQQTPQSARTLRIESPWDTKSKLPQAEDHPWWYPEIWGPAKDLPTELASFLRHLPPADVFHNHRIYILYDEFEKPIEKYVTVLIVMPSGTGARVVSGELYDEGARLVTRRHLERTRYEELSREERKKMARGEQCCIFYPCRVACCPLLHNEGQHQPMAPEELADKNPASYVVVSGEAVRQFTLASKTEVFCCVHRANETNAVESDDGERGESRI</sequence>
<dbReference type="AlphaFoldDB" id="A0AA37P7J6"/>
<dbReference type="EMBL" id="BQXU01000009">
    <property type="protein sequence ID" value="GKT44254.1"/>
    <property type="molecule type" value="Genomic_DNA"/>
</dbReference>
<protein>
    <submittedName>
        <fullName evidence="2">Uncharacterized protein</fullName>
    </submittedName>
</protein>
<dbReference type="RefSeq" id="XP_049126604.1">
    <property type="nucleotide sequence ID" value="XM_049270647.1"/>
</dbReference>
<dbReference type="Proteomes" id="UP001055115">
    <property type="component" value="Unassembled WGS sequence"/>
</dbReference>
<organism evidence="2 3">
    <name type="scientific">Colletotrichum spaethianum</name>
    <dbReference type="NCBI Taxonomy" id="700344"/>
    <lineage>
        <taxon>Eukaryota</taxon>
        <taxon>Fungi</taxon>
        <taxon>Dikarya</taxon>
        <taxon>Ascomycota</taxon>
        <taxon>Pezizomycotina</taxon>
        <taxon>Sordariomycetes</taxon>
        <taxon>Hypocreomycetidae</taxon>
        <taxon>Glomerellales</taxon>
        <taxon>Glomerellaceae</taxon>
        <taxon>Colletotrichum</taxon>
        <taxon>Colletotrichum spaethianum species complex</taxon>
    </lineage>
</organism>
<gene>
    <name evidence="2" type="ORF">ColSpa_04435</name>
</gene>
<evidence type="ECO:0000313" key="2">
    <source>
        <dbReference type="EMBL" id="GKT44254.1"/>
    </source>
</evidence>
<feature type="region of interest" description="Disordered" evidence="1">
    <location>
        <begin position="1"/>
        <end position="24"/>
    </location>
</feature>
<evidence type="ECO:0000313" key="3">
    <source>
        <dbReference type="Proteomes" id="UP001055115"/>
    </source>
</evidence>